<evidence type="ECO:0000259" key="5">
    <source>
        <dbReference type="Pfam" id="PF07992"/>
    </source>
</evidence>
<evidence type="ECO:0000313" key="8">
    <source>
        <dbReference type="Proteomes" id="UP000050331"/>
    </source>
</evidence>
<feature type="domain" description="FAD/NAD(P)-binding" evidence="5">
    <location>
        <begin position="13"/>
        <end position="306"/>
    </location>
</feature>
<reference evidence="7 8" key="1">
    <citation type="submission" date="2016-01" db="EMBL/GenBank/DDBJ databases">
        <title>Complete genome sequence of strain Lentibacillus amyloliquefaciens LAM0015T isolated from saline sediment.</title>
        <authorList>
            <person name="Wang J.-L."/>
            <person name="He M.-X."/>
        </authorList>
    </citation>
    <scope>NUCLEOTIDE SEQUENCE [LARGE SCALE GENOMIC DNA]</scope>
    <source>
        <strain evidence="7 8">LAM0015</strain>
    </source>
</reference>
<dbReference type="InterPro" id="IPR050446">
    <property type="entry name" value="FAD-oxidoreductase/Apoptosis"/>
</dbReference>
<dbReference type="InterPro" id="IPR036188">
    <property type="entry name" value="FAD/NAD-bd_sf"/>
</dbReference>
<dbReference type="Gene3D" id="3.50.50.60">
    <property type="entry name" value="FAD/NAD(P)-binding domain"/>
    <property type="match status" value="2"/>
</dbReference>
<dbReference type="Proteomes" id="UP000050331">
    <property type="component" value="Chromosome"/>
</dbReference>
<comment type="cofactor">
    <cofactor evidence="1">
        <name>FAD</name>
        <dbReference type="ChEBI" id="CHEBI:57692"/>
    </cofactor>
</comment>
<dbReference type="EMBL" id="CP013862">
    <property type="protein sequence ID" value="ALX50097.1"/>
    <property type="molecule type" value="Genomic_DNA"/>
</dbReference>
<keyword evidence="4" id="KW-0560">Oxidoreductase</keyword>
<protein>
    <submittedName>
        <fullName evidence="7">Ferredoxin reductase</fullName>
    </submittedName>
</protein>
<dbReference type="PRINTS" id="PR00411">
    <property type="entry name" value="PNDRDTASEI"/>
</dbReference>
<dbReference type="Gene3D" id="3.30.390.30">
    <property type="match status" value="1"/>
</dbReference>
<proteinExistence type="predicted"/>
<dbReference type="PANTHER" id="PTHR43557:SF2">
    <property type="entry name" value="RIESKE DOMAIN-CONTAINING PROTEIN-RELATED"/>
    <property type="match status" value="1"/>
</dbReference>
<evidence type="ECO:0000259" key="6">
    <source>
        <dbReference type="Pfam" id="PF14759"/>
    </source>
</evidence>
<keyword evidence="3" id="KW-0274">FAD</keyword>
<name>A0A0U4EAW3_9BACI</name>
<dbReference type="GO" id="GO:0016651">
    <property type="term" value="F:oxidoreductase activity, acting on NAD(P)H"/>
    <property type="evidence" value="ECO:0007669"/>
    <property type="project" value="TreeGrafter"/>
</dbReference>
<dbReference type="Pfam" id="PF14759">
    <property type="entry name" value="Reductase_C"/>
    <property type="match status" value="1"/>
</dbReference>
<keyword evidence="2" id="KW-0285">Flavoprotein</keyword>
<dbReference type="SUPFAM" id="SSF51905">
    <property type="entry name" value="FAD/NAD(P)-binding domain"/>
    <property type="match status" value="2"/>
</dbReference>
<evidence type="ECO:0000256" key="2">
    <source>
        <dbReference type="ARBA" id="ARBA00022630"/>
    </source>
</evidence>
<evidence type="ECO:0000256" key="4">
    <source>
        <dbReference type="ARBA" id="ARBA00023002"/>
    </source>
</evidence>
<evidence type="ECO:0000256" key="3">
    <source>
        <dbReference type="ARBA" id="ARBA00022827"/>
    </source>
</evidence>
<feature type="domain" description="Reductase C-terminal" evidence="6">
    <location>
        <begin position="326"/>
        <end position="410"/>
    </location>
</feature>
<dbReference type="SUPFAM" id="SSF55424">
    <property type="entry name" value="FAD/NAD-linked reductases, dimerisation (C-terminal) domain"/>
    <property type="match status" value="1"/>
</dbReference>
<dbReference type="AlphaFoldDB" id="A0A0U4EAW3"/>
<keyword evidence="8" id="KW-1185">Reference proteome</keyword>
<dbReference type="Pfam" id="PF07992">
    <property type="entry name" value="Pyr_redox_2"/>
    <property type="match status" value="1"/>
</dbReference>
<dbReference type="KEGG" id="lao:AOX59_16850"/>
<dbReference type="InterPro" id="IPR023753">
    <property type="entry name" value="FAD/NAD-binding_dom"/>
</dbReference>
<dbReference type="InterPro" id="IPR028202">
    <property type="entry name" value="Reductase_C"/>
</dbReference>
<dbReference type="PRINTS" id="PR00368">
    <property type="entry name" value="FADPNR"/>
</dbReference>
<dbReference type="InterPro" id="IPR016156">
    <property type="entry name" value="FAD/NAD-linked_Rdtase_dimer_sf"/>
</dbReference>
<organism evidence="7 8">
    <name type="scientific">Lentibacillus amyloliquefaciens</name>
    <dbReference type="NCBI Taxonomy" id="1472767"/>
    <lineage>
        <taxon>Bacteria</taxon>
        <taxon>Bacillati</taxon>
        <taxon>Bacillota</taxon>
        <taxon>Bacilli</taxon>
        <taxon>Bacillales</taxon>
        <taxon>Bacillaceae</taxon>
        <taxon>Lentibacillus</taxon>
    </lineage>
</organism>
<dbReference type="GO" id="GO:0005737">
    <property type="term" value="C:cytoplasm"/>
    <property type="evidence" value="ECO:0007669"/>
    <property type="project" value="TreeGrafter"/>
</dbReference>
<gene>
    <name evidence="7" type="ORF">AOX59_16850</name>
</gene>
<dbReference type="PANTHER" id="PTHR43557">
    <property type="entry name" value="APOPTOSIS-INDUCING FACTOR 1"/>
    <property type="match status" value="1"/>
</dbReference>
<evidence type="ECO:0000256" key="1">
    <source>
        <dbReference type="ARBA" id="ARBA00001974"/>
    </source>
</evidence>
<dbReference type="STRING" id="1472767.AOX59_16850"/>
<evidence type="ECO:0000313" key="7">
    <source>
        <dbReference type="EMBL" id="ALX50097.1"/>
    </source>
</evidence>
<accession>A0A0U4EAW3</accession>
<sequence length="417" mass="46225">MKEVNKVSGAETTVIAGAGIAGVHAAESLRKEGYQGRIVLLDSDSQMPYDRPPLSKEWITGETDEASILLRDPAFYERLDVDLQLGVEVTNIDPFRKTIDTKDGHSYEWEKLMLATGSQLRTLSIGGDDLQGIFYLRRMADATAINHHMEGVKEAVIIGAGFIGAELAASLNQLGIKVTIVERSSYPMEAIVGRQASAYFLDLHRRNGVDVITEDSVRQFNGETNVEEAVTAAGRRIPCQAVIIGVGVSPNTAVSHPQLQTDRGYAVNEFGETSVPDIYAAGDCTSWPYNGVPIHVEHWDHAVNHAKTVAKNMVHPQSDPYTYTPYFWSNQYSNRFQYFGHAKEWSKTIIRGSTESHAFTVFYLDDQDVVKAAFIANQPKNALPVRRMIQQQNAISPEALADESIALKKIQRMQVKI</sequence>